<evidence type="ECO:0000259" key="4">
    <source>
        <dbReference type="SMART" id="SM00822"/>
    </source>
</evidence>
<reference evidence="5 6" key="1">
    <citation type="submission" date="2021-01" db="EMBL/GenBank/DDBJ databases">
        <title>Draft genome sequence of Micromonospora sp. strain STR1s_6.</title>
        <authorList>
            <person name="Karlyshev A."/>
            <person name="Jawad R."/>
        </authorList>
    </citation>
    <scope>NUCLEOTIDE SEQUENCE [LARGE SCALE GENOMIC DNA]</scope>
    <source>
        <strain evidence="5 6">STR1S-6</strain>
    </source>
</reference>
<keyword evidence="2" id="KW-0597">Phosphoprotein</keyword>
<evidence type="ECO:0000256" key="1">
    <source>
        <dbReference type="ARBA" id="ARBA00022450"/>
    </source>
</evidence>
<accession>A0ABS1YQV2</accession>
<feature type="region of interest" description="Disordered" evidence="3">
    <location>
        <begin position="1"/>
        <end position="116"/>
    </location>
</feature>
<keyword evidence="1" id="KW-0596">Phosphopantetheine</keyword>
<proteinExistence type="predicted"/>
<dbReference type="InterPro" id="IPR057326">
    <property type="entry name" value="KR_dom"/>
</dbReference>
<protein>
    <submittedName>
        <fullName evidence="5">SDR family oxidoreductase</fullName>
    </submittedName>
</protein>
<dbReference type="PANTHER" id="PTHR43775">
    <property type="entry name" value="FATTY ACID SYNTHASE"/>
    <property type="match status" value="1"/>
</dbReference>
<dbReference type="Proteomes" id="UP000622245">
    <property type="component" value="Unassembled WGS sequence"/>
</dbReference>
<dbReference type="InterPro" id="IPR013968">
    <property type="entry name" value="PKS_KR"/>
</dbReference>
<dbReference type="InterPro" id="IPR050091">
    <property type="entry name" value="PKS_NRPS_Biosynth_Enz"/>
</dbReference>
<evidence type="ECO:0000313" key="6">
    <source>
        <dbReference type="Proteomes" id="UP000622245"/>
    </source>
</evidence>
<evidence type="ECO:0000256" key="2">
    <source>
        <dbReference type="ARBA" id="ARBA00022553"/>
    </source>
</evidence>
<comment type="caution">
    <text evidence="5">The sequence shown here is derived from an EMBL/GenBank/DDBJ whole genome shotgun (WGS) entry which is preliminary data.</text>
</comment>
<feature type="compositionally biased region" description="Low complexity" evidence="3">
    <location>
        <begin position="81"/>
        <end position="90"/>
    </location>
</feature>
<dbReference type="PANTHER" id="PTHR43775:SF37">
    <property type="entry name" value="SI:DKEY-61P9.11"/>
    <property type="match status" value="1"/>
</dbReference>
<sequence>MDLRGHRRGLPGRRRRPRAARRRPARAGGHRGTGVPGLAGPRRGPGRRGRERPAGRGVPARRPRPDPGVRGGRRGRPAPRPLVRTRLPTGSGRGSGRRRAGAPTGRRLRDPGRGGRVGGVLAHHLAAAGSTVVLLGRGDLGDRQRQALAEIDSRGGTGVYLRADASDPAALRAAKQEIVERFGAVHGIVHSAIVLRDQTLRAMDEDTFLAALSPKTRGSVAFCAEFADQPLDFVLFFSSVQSFVGSGGQGNYAAACAFQDAYARHLRALGQPVTVLNWGYWGSVGVVATRRTGSASPPTVCTPSSRPRGWPRCVSRWAPRCRNWWRCGRNRRCCAAPCRSWRSRS</sequence>
<dbReference type="EMBL" id="JAEVHL010000361">
    <property type="protein sequence ID" value="MBM0279806.1"/>
    <property type="molecule type" value="Genomic_DNA"/>
</dbReference>
<gene>
    <name evidence="5" type="ORF">JM949_33745</name>
</gene>
<feature type="domain" description="Ketoreductase" evidence="4">
    <location>
        <begin position="112"/>
        <end position="284"/>
    </location>
</feature>
<evidence type="ECO:0000313" key="5">
    <source>
        <dbReference type="EMBL" id="MBM0279806.1"/>
    </source>
</evidence>
<name>A0ABS1YQV2_9ACTN</name>
<feature type="non-terminal residue" evidence="5">
    <location>
        <position position="345"/>
    </location>
</feature>
<organism evidence="5 6">
    <name type="scientific">Micromonospora tarensis</name>
    <dbReference type="NCBI Taxonomy" id="2806100"/>
    <lineage>
        <taxon>Bacteria</taxon>
        <taxon>Bacillati</taxon>
        <taxon>Actinomycetota</taxon>
        <taxon>Actinomycetes</taxon>
        <taxon>Micromonosporales</taxon>
        <taxon>Micromonosporaceae</taxon>
        <taxon>Micromonospora</taxon>
    </lineage>
</organism>
<feature type="compositionally biased region" description="Basic residues" evidence="3">
    <location>
        <begin position="1"/>
        <end position="29"/>
    </location>
</feature>
<keyword evidence="6" id="KW-1185">Reference proteome</keyword>
<evidence type="ECO:0000256" key="3">
    <source>
        <dbReference type="SAM" id="MobiDB-lite"/>
    </source>
</evidence>
<dbReference type="InterPro" id="IPR036291">
    <property type="entry name" value="NAD(P)-bd_dom_sf"/>
</dbReference>
<dbReference type="SMART" id="SM00822">
    <property type="entry name" value="PKS_KR"/>
    <property type="match status" value="1"/>
</dbReference>
<dbReference type="Pfam" id="PF08659">
    <property type="entry name" value="KR"/>
    <property type="match status" value="1"/>
</dbReference>
<dbReference type="Gene3D" id="3.40.50.720">
    <property type="entry name" value="NAD(P)-binding Rossmann-like Domain"/>
    <property type="match status" value="1"/>
</dbReference>
<dbReference type="SUPFAM" id="SSF51735">
    <property type="entry name" value="NAD(P)-binding Rossmann-fold domains"/>
    <property type="match status" value="1"/>
</dbReference>